<evidence type="ECO:0000256" key="5">
    <source>
        <dbReference type="SAM" id="Phobius"/>
    </source>
</evidence>
<comment type="subcellular location">
    <subcellularLocation>
        <location evidence="1">Membrane</location>
        <topology evidence="1">Multi-pass membrane protein</topology>
    </subcellularLocation>
</comment>
<evidence type="ECO:0000256" key="1">
    <source>
        <dbReference type="ARBA" id="ARBA00004141"/>
    </source>
</evidence>
<evidence type="ECO:0000259" key="6">
    <source>
        <dbReference type="PROSITE" id="PS50929"/>
    </source>
</evidence>
<dbReference type="InterPro" id="IPR011527">
    <property type="entry name" value="ABC1_TM_dom"/>
</dbReference>
<feature type="transmembrane region" description="Helical" evidence="5">
    <location>
        <begin position="292"/>
        <end position="311"/>
    </location>
</feature>
<gene>
    <name evidence="7" type="ORF">MACK_000249</name>
</gene>
<dbReference type="GO" id="GO:0016887">
    <property type="term" value="F:ATP hydrolysis activity"/>
    <property type="evidence" value="ECO:0007669"/>
    <property type="project" value="InterPro"/>
</dbReference>
<evidence type="ECO:0000256" key="4">
    <source>
        <dbReference type="ARBA" id="ARBA00023136"/>
    </source>
</evidence>
<dbReference type="InterPro" id="IPR027417">
    <property type="entry name" value="P-loop_NTPase"/>
</dbReference>
<accession>A0A976M9I9</accession>
<proteinExistence type="predicted"/>
<dbReference type="PROSITE" id="PS50929">
    <property type="entry name" value="ABC_TM1F"/>
    <property type="match status" value="1"/>
</dbReference>
<keyword evidence="3 5" id="KW-1133">Transmembrane helix</keyword>
<dbReference type="InterPro" id="IPR036640">
    <property type="entry name" value="ABC1_TM_sf"/>
</dbReference>
<dbReference type="PANTHER" id="PTHR43394">
    <property type="entry name" value="ATP-DEPENDENT PERMEASE MDL1, MITOCHONDRIAL"/>
    <property type="match status" value="1"/>
</dbReference>
<name>A0A976M9I9_THEOR</name>
<organism evidence="7 8">
    <name type="scientific">Theileria orientalis</name>
    <dbReference type="NCBI Taxonomy" id="68886"/>
    <lineage>
        <taxon>Eukaryota</taxon>
        <taxon>Sar</taxon>
        <taxon>Alveolata</taxon>
        <taxon>Apicomplexa</taxon>
        <taxon>Aconoidasida</taxon>
        <taxon>Piroplasmida</taxon>
        <taxon>Theileriidae</taxon>
        <taxon>Theileria</taxon>
    </lineage>
</organism>
<dbReference type="Pfam" id="PF00664">
    <property type="entry name" value="ABC_membrane"/>
    <property type="match status" value="1"/>
</dbReference>
<dbReference type="SUPFAM" id="SSF90123">
    <property type="entry name" value="ABC transporter transmembrane region"/>
    <property type="match status" value="1"/>
</dbReference>
<evidence type="ECO:0000313" key="7">
    <source>
        <dbReference type="EMBL" id="UKK00179.2"/>
    </source>
</evidence>
<dbReference type="PANTHER" id="PTHR43394:SF1">
    <property type="entry name" value="ATP-BINDING CASSETTE SUB-FAMILY B MEMBER 10, MITOCHONDRIAL"/>
    <property type="match status" value="1"/>
</dbReference>
<dbReference type="GO" id="GO:0016020">
    <property type="term" value="C:membrane"/>
    <property type="evidence" value="ECO:0007669"/>
    <property type="project" value="UniProtKB-SubCell"/>
</dbReference>
<dbReference type="Pfam" id="PF00005">
    <property type="entry name" value="ABC_tran"/>
    <property type="match status" value="1"/>
</dbReference>
<dbReference type="SUPFAM" id="SSF52540">
    <property type="entry name" value="P-loop containing nucleoside triphosphate hydrolases"/>
    <property type="match status" value="1"/>
</dbReference>
<keyword evidence="2 5" id="KW-0812">Transmembrane</keyword>
<evidence type="ECO:0000313" key="8">
    <source>
        <dbReference type="Proteomes" id="UP000244811"/>
    </source>
</evidence>
<dbReference type="Gene3D" id="3.40.50.300">
    <property type="entry name" value="P-loop containing nucleotide triphosphate hydrolases"/>
    <property type="match status" value="1"/>
</dbReference>
<reference evidence="7" key="1">
    <citation type="submission" date="2022-07" db="EMBL/GenBank/DDBJ databases">
        <title>Evaluation of T. orientalis genome assembly methods using nanopore sequencing and analysis of variation between genomes.</title>
        <authorList>
            <person name="Yam J."/>
            <person name="Micallef M.L."/>
            <person name="Liu M."/>
            <person name="Djordjevic S.P."/>
            <person name="Bogema D.R."/>
            <person name="Jenkins C."/>
        </authorList>
    </citation>
    <scope>NUCLEOTIDE SEQUENCE</scope>
    <source>
        <strain evidence="7">Goon Nure</strain>
    </source>
</reference>
<dbReference type="AlphaFoldDB" id="A0A976M9I9"/>
<feature type="transmembrane region" description="Helical" evidence="5">
    <location>
        <begin position="323"/>
        <end position="347"/>
    </location>
</feature>
<dbReference type="InterPro" id="IPR003439">
    <property type="entry name" value="ABC_transporter-like_ATP-bd"/>
</dbReference>
<feature type="transmembrane region" description="Helical" evidence="5">
    <location>
        <begin position="209"/>
        <end position="231"/>
    </location>
</feature>
<keyword evidence="4 5" id="KW-0472">Membrane</keyword>
<feature type="domain" description="ABC transmembrane type-1" evidence="6">
    <location>
        <begin position="43"/>
        <end position="352"/>
    </location>
</feature>
<evidence type="ECO:0000256" key="2">
    <source>
        <dbReference type="ARBA" id="ARBA00022692"/>
    </source>
</evidence>
<dbReference type="InterPro" id="IPR039421">
    <property type="entry name" value="Type_1_exporter"/>
</dbReference>
<protein>
    <submittedName>
        <fullName evidence="7">ABC transporter</fullName>
    </submittedName>
</protein>
<dbReference type="Gene3D" id="1.20.1560.10">
    <property type="entry name" value="ABC transporter type 1, transmembrane domain"/>
    <property type="match status" value="1"/>
</dbReference>
<dbReference type="GO" id="GO:0005524">
    <property type="term" value="F:ATP binding"/>
    <property type="evidence" value="ECO:0007669"/>
    <property type="project" value="InterPro"/>
</dbReference>
<sequence length="539" mass="60182">MGNSISVSKDNNKFSPHEVSLSHSISRFLRELQPDEKYHLSMALIGIVMNALTNMSYPRILGLLIDSSELGECELVRSADYNSVLPFYSFKSLYEGISSMSSNCSFNRIFLHSLPIYIGGSLASWFRIYHTHNAVYLIQKRYRRQMFEKLLSQNLLFFQSNTTNYFVQKFHKDCQEGPSMFIETLAHFLRCTNSVVVGTYQLFSISSSLAMSMLLSIPLFGASMKLVSSFIKRFQALKTQKLDSVIAKAEEVISGIENVISFSKEDHEVESFIQSLNTCDEVAYKSNSLDGLFMGSILSTVNLSSLVMIYFGTRKMRSGEMTIGKFASFVLYGGFVGMGLVGLSTVYSKLVKASLSMNSIYSITDLAENIDEKIILDEVRGSLEVKNVSFKYPSRSNHALKDISMKIEPGEVVAVVGPSGAGKTTLCKLLITIYRPTEGEILVDSTDVSRLSSKWLRDSVFSIVTQDPVLFSTTIEENMKYGNMKATDEEMIEAAKDCNIHEFIDTLPMKYRSEVGTKGVALSTGQRQRICLGKSALIT</sequence>
<evidence type="ECO:0000256" key="3">
    <source>
        <dbReference type="ARBA" id="ARBA00022989"/>
    </source>
</evidence>
<dbReference type="GO" id="GO:0015421">
    <property type="term" value="F:ABC-type oligopeptide transporter activity"/>
    <property type="evidence" value="ECO:0007669"/>
    <property type="project" value="TreeGrafter"/>
</dbReference>
<dbReference type="Proteomes" id="UP000244811">
    <property type="component" value="Chromosome 1"/>
</dbReference>
<dbReference type="EMBL" id="CP056069">
    <property type="protein sequence ID" value="UKK00179.2"/>
    <property type="molecule type" value="Genomic_DNA"/>
</dbReference>